<accession>A0AAF0PT38</accession>
<evidence type="ECO:0000313" key="3">
    <source>
        <dbReference type="EMBL" id="WMV08231.1"/>
    </source>
</evidence>
<dbReference type="PANTHER" id="PTHR47723:SF24">
    <property type="entry name" value="RNASE H TYPE-1 DOMAIN-CONTAINING PROTEIN"/>
    <property type="match status" value="1"/>
</dbReference>
<proteinExistence type="predicted"/>
<sequence length="429" mass="49951">MLQARDFIDQEIWWEPRNGQCSVWFDNWTQLGALHYYLPINHDHGQLEEVQQLMLVEGWNNTLLHEKLSEEVSNHITSNLGRIQRSDERDKPWWMPTSTGEVLVRMRIVNSVKCCICNTNAEETCDHLFIHCPTAYCLWREFAEATGIQGPMVQLRQVIQLWWEADCGSKLKPMLHVVPIFIIWKLWKRRNIVKHGGCMSTHNMVREINKHLYLFAKNRYPWLKNLPNTWPMIVKLLEEYSPLVCCRVVYWMHPPVGRYKCNTDGTSKGNPGPSSTTFCIPNEEGNLIFAEASVIEACYAIVAEVKAFKAGLKYCIENDLLPIIMETDSFIIKKVLDGVWEVPWSISVDIQCIKLWMENGEVEVVHTYREGNRLADYLANHIVHFVGTNVIQFNSTQELPQLARKILLTEQRKIPHIRIKKMQNKSFST</sequence>
<dbReference type="InterPro" id="IPR053151">
    <property type="entry name" value="RNase_H-like"/>
</dbReference>
<dbReference type="InterPro" id="IPR002156">
    <property type="entry name" value="RNaseH_domain"/>
</dbReference>
<evidence type="ECO:0000259" key="2">
    <source>
        <dbReference type="Pfam" id="PF13966"/>
    </source>
</evidence>
<dbReference type="GO" id="GO:0003676">
    <property type="term" value="F:nucleic acid binding"/>
    <property type="evidence" value="ECO:0007669"/>
    <property type="project" value="InterPro"/>
</dbReference>
<dbReference type="InterPro" id="IPR036397">
    <property type="entry name" value="RNaseH_sf"/>
</dbReference>
<dbReference type="Pfam" id="PF13966">
    <property type="entry name" value="zf-RVT"/>
    <property type="match status" value="1"/>
</dbReference>
<dbReference type="InterPro" id="IPR012337">
    <property type="entry name" value="RNaseH-like_sf"/>
</dbReference>
<feature type="domain" description="Reverse transcriptase zinc-binding" evidence="2">
    <location>
        <begin position="97"/>
        <end position="139"/>
    </location>
</feature>
<dbReference type="AlphaFoldDB" id="A0AAF0PT38"/>
<organism evidence="3 4">
    <name type="scientific">Solanum verrucosum</name>
    <dbReference type="NCBI Taxonomy" id="315347"/>
    <lineage>
        <taxon>Eukaryota</taxon>
        <taxon>Viridiplantae</taxon>
        <taxon>Streptophyta</taxon>
        <taxon>Embryophyta</taxon>
        <taxon>Tracheophyta</taxon>
        <taxon>Spermatophyta</taxon>
        <taxon>Magnoliopsida</taxon>
        <taxon>eudicotyledons</taxon>
        <taxon>Gunneridae</taxon>
        <taxon>Pentapetalae</taxon>
        <taxon>asterids</taxon>
        <taxon>lamiids</taxon>
        <taxon>Solanales</taxon>
        <taxon>Solanaceae</taxon>
        <taxon>Solanoideae</taxon>
        <taxon>Solaneae</taxon>
        <taxon>Solanum</taxon>
    </lineage>
</organism>
<dbReference type="CDD" id="cd06222">
    <property type="entry name" value="RNase_H_like"/>
    <property type="match status" value="1"/>
</dbReference>
<evidence type="ECO:0000259" key="1">
    <source>
        <dbReference type="Pfam" id="PF13456"/>
    </source>
</evidence>
<dbReference type="Proteomes" id="UP001234989">
    <property type="component" value="Chromosome 1"/>
</dbReference>
<feature type="domain" description="RNase H type-1" evidence="1">
    <location>
        <begin position="262"/>
        <end position="381"/>
    </location>
</feature>
<dbReference type="EMBL" id="CP133612">
    <property type="protein sequence ID" value="WMV08231.1"/>
    <property type="molecule type" value="Genomic_DNA"/>
</dbReference>
<dbReference type="InterPro" id="IPR026960">
    <property type="entry name" value="RVT-Znf"/>
</dbReference>
<keyword evidence="4" id="KW-1185">Reference proteome</keyword>
<evidence type="ECO:0008006" key="5">
    <source>
        <dbReference type="Google" id="ProtNLM"/>
    </source>
</evidence>
<dbReference type="SUPFAM" id="SSF53098">
    <property type="entry name" value="Ribonuclease H-like"/>
    <property type="match status" value="1"/>
</dbReference>
<name>A0AAF0PT38_SOLVR</name>
<dbReference type="InterPro" id="IPR044730">
    <property type="entry name" value="RNase_H-like_dom_plant"/>
</dbReference>
<dbReference type="Gene3D" id="3.30.420.10">
    <property type="entry name" value="Ribonuclease H-like superfamily/Ribonuclease H"/>
    <property type="match status" value="1"/>
</dbReference>
<dbReference type="GO" id="GO:0004523">
    <property type="term" value="F:RNA-DNA hybrid ribonuclease activity"/>
    <property type="evidence" value="ECO:0007669"/>
    <property type="project" value="InterPro"/>
</dbReference>
<protein>
    <recommendedName>
        <fullName evidence="5">RNase H family protein</fullName>
    </recommendedName>
</protein>
<evidence type="ECO:0000313" key="4">
    <source>
        <dbReference type="Proteomes" id="UP001234989"/>
    </source>
</evidence>
<gene>
    <name evidence="3" type="ORF">MTR67_001616</name>
</gene>
<reference evidence="3" key="1">
    <citation type="submission" date="2023-08" db="EMBL/GenBank/DDBJ databases">
        <title>A de novo genome assembly of Solanum verrucosum Schlechtendal, a Mexican diploid species geographically isolated from the other diploid A-genome species in potato relatives.</title>
        <authorList>
            <person name="Hosaka K."/>
        </authorList>
    </citation>
    <scope>NUCLEOTIDE SEQUENCE</scope>
    <source>
        <tissue evidence="3">Young leaves</tissue>
    </source>
</reference>
<dbReference type="Pfam" id="PF13456">
    <property type="entry name" value="RVT_3"/>
    <property type="match status" value="1"/>
</dbReference>
<dbReference type="PANTHER" id="PTHR47723">
    <property type="entry name" value="OS05G0353850 PROTEIN"/>
    <property type="match status" value="1"/>
</dbReference>